<dbReference type="InterPro" id="IPR001387">
    <property type="entry name" value="Cro/C1-type_HTH"/>
</dbReference>
<dbReference type="InterPro" id="IPR010982">
    <property type="entry name" value="Lambda_DNA-bd_dom_sf"/>
</dbReference>
<dbReference type="AlphaFoldDB" id="A0A9D1AKY5"/>
<evidence type="ECO:0000259" key="2">
    <source>
        <dbReference type="PROSITE" id="PS50943"/>
    </source>
</evidence>
<protein>
    <submittedName>
        <fullName evidence="3">Helix-turn-helix transcriptional regulator</fullName>
    </submittedName>
</protein>
<organism evidence="3 4">
    <name type="scientific">Candidatus Egerieicola pullicola</name>
    <dbReference type="NCBI Taxonomy" id="2840775"/>
    <lineage>
        <taxon>Bacteria</taxon>
        <taxon>Bacillati</taxon>
        <taxon>Bacillota</taxon>
        <taxon>Clostridia</taxon>
        <taxon>Eubacteriales</taxon>
        <taxon>Oscillospiraceae</taxon>
        <taxon>Oscillospiraceae incertae sedis</taxon>
        <taxon>Candidatus Egerieicola</taxon>
    </lineage>
</organism>
<reference evidence="3" key="2">
    <citation type="journal article" date="2021" name="PeerJ">
        <title>Extensive microbial diversity within the chicken gut microbiome revealed by metagenomics and culture.</title>
        <authorList>
            <person name="Gilroy R."/>
            <person name="Ravi A."/>
            <person name="Getino M."/>
            <person name="Pursley I."/>
            <person name="Horton D.L."/>
            <person name="Alikhan N.F."/>
            <person name="Baker D."/>
            <person name="Gharbi K."/>
            <person name="Hall N."/>
            <person name="Watson M."/>
            <person name="Adriaenssens E.M."/>
            <person name="Foster-Nyarko E."/>
            <person name="Jarju S."/>
            <person name="Secka A."/>
            <person name="Antonio M."/>
            <person name="Oren A."/>
            <person name="Chaudhuri R.R."/>
            <person name="La Ragione R."/>
            <person name="Hildebrand F."/>
            <person name="Pallen M.J."/>
        </authorList>
    </citation>
    <scope>NUCLEOTIDE SEQUENCE</scope>
    <source>
        <strain evidence="3">CHK184-25365</strain>
    </source>
</reference>
<dbReference type="Pfam" id="PF01381">
    <property type="entry name" value="HTH_3"/>
    <property type="match status" value="1"/>
</dbReference>
<evidence type="ECO:0000313" key="3">
    <source>
        <dbReference type="EMBL" id="HIR41096.1"/>
    </source>
</evidence>
<name>A0A9D1AKY5_9FIRM</name>
<dbReference type="Gene3D" id="1.10.260.40">
    <property type="entry name" value="lambda repressor-like DNA-binding domains"/>
    <property type="match status" value="1"/>
</dbReference>
<evidence type="ECO:0000256" key="1">
    <source>
        <dbReference type="ARBA" id="ARBA00023125"/>
    </source>
</evidence>
<dbReference type="GO" id="GO:0003700">
    <property type="term" value="F:DNA-binding transcription factor activity"/>
    <property type="evidence" value="ECO:0007669"/>
    <property type="project" value="TreeGrafter"/>
</dbReference>
<dbReference type="CDD" id="cd00093">
    <property type="entry name" value="HTH_XRE"/>
    <property type="match status" value="1"/>
</dbReference>
<dbReference type="SMART" id="SM00530">
    <property type="entry name" value="HTH_XRE"/>
    <property type="match status" value="1"/>
</dbReference>
<keyword evidence="1" id="KW-0238">DNA-binding</keyword>
<comment type="caution">
    <text evidence="3">The sequence shown here is derived from an EMBL/GenBank/DDBJ whole genome shotgun (WGS) entry which is preliminary data.</text>
</comment>
<proteinExistence type="predicted"/>
<dbReference type="SUPFAM" id="SSF47413">
    <property type="entry name" value="lambda repressor-like DNA-binding domains"/>
    <property type="match status" value="1"/>
</dbReference>
<accession>A0A9D1AKY5</accession>
<dbReference type="PANTHER" id="PTHR46797:SF1">
    <property type="entry name" value="METHYLPHOSPHONATE SYNTHASE"/>
    <property type="match status" value="1"/>
</dbReference>
<gene>
    <name evidence="3" type="ORF">IAB36_04625</name>
</gene>
<dbReference type="GO" id="GO:0003677">
    <property type="term" value="F:DNA binding"/>
    <property type="evidence" value="ECO:0007669"/>
    <property type="project" value="UniProtKB-KW"/>
</dbReference>
<dbReference type="EMBL" id="DVGY01000101">
    <property type="protein sequence ID" value="HIR41096.1"/>
    <property type="molecule type" value="Genomic_DNA"/>
</dbReference>
<dbReference type="InterPro" id="IPR050807">
    <property type="entry name" value="TransReg_Diox_bact_type"/>
</dbReference>
<reference evidence="3" key="1">
    <citation type="submission" date="2020-10" db="EMBL/GenBank/DDBJ databases">
        <authorList>
            <person name="Gilroy R."/>
        </authorList>
    </citation>
    <scope>NUCLEOTIDE SEQUENCE</scope>
    <source>
        <strain evidence="3">CHK184-25365</strain>
    </source>
</reference>
<dbReference type="PANTHER" id="PTHR46797">
    <property type="entry name" value="HTH-TYPE TRANSCRIPTIONAL REGULATOR"/>
    <property type="match status" value="1"/>
</dbReference>
<sequence>MVEYNRYAVGRVIRQLRKERKLSQEVFSGLTGLARSHLAMIESGRKQANFETIWRIAVAFDVLPHILVQRIEEEAVKEQSQSPQTK</sequence>
<dbReference type="GO" id="GO:0005829">
    <property type="term" value="C:cytosol"/>
    <property type="evidence" value="ECO:0007669"/>
    <property type="project" value="TreeGrafter"/>
</dbReference>
<dbReference type="Proteomes" id="UP000886749">
    <property type="component" value="Unassembled WGS sequence"/>
</dbReference>
<feature type="domain" description="HTH cro/C1-type" evidence="2">
    <location>
        <begin position="13"/>
        <end position="67"/>
    </location>
</feature>
<evidence type="ECO:0000313" key="4">
    <source>
        <dbReference type="Proteomes" id="UP000886749"/>
    </source>
</evidence>
<dbReference type="PROSITE" id="PS50943">
    <property type="entry name" value="HTH_CROC1"/>
    <property type="match status" value="1"/>
</dbReference>